<dbReference type="GO" id="GO:0016020">
    <property type="term" value="C:membrane"/>
    <property type="evidence" value="ECO:0007669"/>
    <property type="project" value="UniProtKB-SubCell"/>
</dbReference>
<reference evidence="6" key="1">
    <citation type="journal article" date="2020" name="Stud. Mycol.">
        <title>101 Dothideomycetes genomes: a test case for predicting lifestyles and emergence of pathogens.</title>
        <authorList>
            <person name="Haridas S."/>
            <person name="Albert R."/>
            <person name="Binder M."/>
            <person name="Bloem J."/>
            <person name="Labutti K."/>
            <person name="Salamov A."/>
            <person name="Andreopoulos B."/>
            <person name="Baker S."/>
            <person name="Barry K."/>
            <person name="Bills G."/>
            <person name="Bluhm B."/>
            <person name="Cannon C."/>
            <person name="Castanera R."/>
            <person name="Culley D."/>
            <person name="Daum C."/>
            <person name="Ezra D."/>
            <person name="Gonzalez J."/>
            <person name="Henrissat B."/>
            <person name="Kuo A."/>
            <person name="Liang C."/>
            <person name="Lipzen A."/>
            <person name="Lutzoni F."/>
            <person name="Magnuson J."/>
            <person name="Mondo S."/>
            <person name="Nolan M."/>
            <person name="Ohm R."/>
            <person name="Pangilinan J."/>
            <person name="Park H.-J."/>
            <person name="Ramirez L."/>
            <person name="Alfaro M."/>
            <person name="Sun H."/>
            <person name="Tritt A."/>
            <person name="Yoshinaga Y."/>
            <person name="Zwiers L.-H."/>
            <person name="Turgeon B."/>
            <person name="Goodwin S."/>
            <person name="Spatafora J."/>
            <person name="Crous P."/>
            <person name="Grigoriev I."/>
        </authorList>
    </citation>
    <scope>NUCLEOTIDE SEQUENCE</scope>
    <source>
        <strain evidence="6">CBS 269.34</strain>
    </source>
</reference>
<evidence type="ECO:0000256" key="2">
    <source>
        <dbReference type="ARBA" id="ARBA00022692"/>
    </source>
</evidence>
<keyword evidence="2 5" id="KW-0812">Transmembrane</keyword>
<name>A0A6A6Q7L9_9PEZI</name>
<protein>
    <recommendedName>
        <fullName evidence="8">RTA1 like protein</fullName>
    </recommendedName>
</protein>
<feature type="transmembrane region" description="Helical" evidence="5">
    <location>
        <begin position="208"/>
        <end position="228"/>
    </location>
</feature>
<dbReference type="AlphaFoldDB" id="A0A6A6Q7L9"/>
<dbReference type="OrthoDB" id="5384040at2759"/>
<comment type="subcellular location">
    <subcellularLocation>
        <location evidence="1">Membrane</location>
        <topology evidence="1">Multi-pass membrane protein</topology>
    </subcellularLocation>
</comment>
<feature type="transmembrane region" description="Helical" evidence="5">
    <location>
        <begin position="129"/>
        <end position="146"/>
    </location>
</feature>
<feature type="transmembrane region" description="Helical" evidence="5">
    <location>
        <begin position="20"/>
        <end position="42"/>
    </location>
</feature>
<evidence type="ECO:0000256" key="5">
    <source>
        <dbReference type="SAM" id="Phobius"/>
    </source>
</evidence>
<dbReference type="InterPro" id="IPR007568">
    <property type="entry name" value="RTA1"/>
</dbReference>
<feature type="transmembrane region" description="Helical" evidence="5">
    <location>
        <begin position="83"/>
        <end position="108"/>
    </location>
</feature>
<feature type="transmembrane region" description="Helical" evidence="5">
    <location>
        <begin position="248"/>
        <end position="268"/>
    </location>
</feature>
<evidence type="ECO:0000313" key="6">
    <source>
        <dbReference type="EMBL" id="KAF2488292.1"/>
    </source>
</evidence>
<keyword evidence="3 5" id="KW-1133">Transmembrane helix</keyword>
<evidence type="ECO:0000313" key="7">
    <source>
        <dbReference type="Proteomes" id="UP000799750"/>
    </source>
</evidence>
<keyword evidence="4 5" id="KW-0472">Membrane</keyword>
<sequence>TTAVPGKHGYVSDPMACNAYWSYNPSFAAAVLFSVLFGLLLVTHIAQAFLYKKSYTWVLLMGIAWEFASFSTRAASTLAQQNLALVIVSQLLLLLAPLWINAFAYMTLGRLIHFFHPSHRLHRLPGASVAKYFVWADIASFLIQGTGGSLLSPGNSASTMKLGIDVYMGGVGAQEGFILLFIGLAVAFQREMGRVERAGEAVVGRRGWKGCVEGLYAVLVLISIRIIYRLVEYARGTDPNNPLPFHEAYMYALDALPMLLAVLVLAVVHPGKVLVGPESHFP</sequence>
<organism evidence="6 7">
    <name type="scientific">Lophium mytilinum</name>
    <dbReference type="NCBI Taxonomy" id="390894"/>
    <lineage>
        <taxon>Eukaryota</taxon>
        <taxon>Fungi</taxon>
        <taxon>Dikarya</taxon>
        <taxon>Ascomycota</taxon>
        <taxon>Pezizomycotina</taxon>
        <taxon>Dothideomycetes</taxon>
        <taxon>Pleosporomycetidae</taxon>
        <taxon>Mytilinidiales</taxon>
        <taxon>Mytilinidiaceae</taxon>
        <taxon>Lophium</taxon>
    </lineage>
</organism>
<dbReference type="PANTHER" id="PTHR31465:SF15">
    <property type="entry name" value="LIPID TRANSPORTER ATNI-RELATED"/>
    <property type="match status" value="1"/>
</dbReference>
<gene>
    <name evidence="6" type="ORF">BU16DRAFT_447482</name>
</gene>
<dbReference type="PANTHER" id="PTHR31465">
    <property type="entry name" value="PROTEIN RTA1-RELATED"/>
    <property type="match status" value="1"/>
</dbReference>
<keyword evidence="7" id="KW-1185">Reference proteome</keyword>
<feature type="transmembrane region" description="Helical" evidence="5">
    <location>
        <begin position="166"/>
        <end position="188"/>
    </location>
</feature>
<feature type="non-terminal residue" evidence="6">
    <location>
        <position position="1"/>
    </location>
</feature>
<evidence type="ECO:0000256" key="3">
    <source>
        <dbReference type="ARBA" id="ARBA00022989"/>
    </source>
</evidence>
<proteinExistence type="predicted"/>
<evidence type="ECO:0000256" key="4">
    <source>
        <dbReference type="ARBA" id="ARBA00023136"/>
    </source>
</evidence>
<feature type="transmembrane region" description="Helical" evidence="5">
    <location>
        <begin position="54"/>
        <end position="71"/>
    </location>
</feature>
<feature type="non-terminal residue" evidence="6">
    <location>
        <position position="282"/>
    </location>
</feature>
<evidence type="ECO:0000256" key="1">
    <source>
        <dbReference type="ARBA" id="ARBA00004141"/>
    </source>
</evidence>
<dbReference type="Proteomes" id="UP000799750">
    <property type="component" value="Unassembled WGS sequence"/>
</dbReference>
<dbReference type="Pfam" id="PF04479">
    <property type="entry name" value="RTA1"/>
    <property type="match status" value="1"/>
</dbReference>
<evidence type="ECO:0008006" key="8">
    <source>
        <dbReference type="Google" id="ProtNLM"/>
    </source>
</evidence>
<accession>A0A6A6Q7L9</accession>
<dbReference type="EMBL" id="MU004204">
    <property type="protein sequence ID" value="KAF2488292.1"/>
    <property type="molecule type" value="Genomic_DNA"/>
</dbReference>